<dbReference type="InterPro" id="IPR000953">
    <property type="entry name" value="Chromo/chromo_shadow_dom"/>
</dbReference>
<keyword evidence="5" id="KW-1185">Reference proteome</keyword>
<dbReference type="InterPro" id="IPR016197">
    <property type="entry name" value="Chromo-like_dom_sf"/>
</dbReference>
<protein>
    <submittedName>
        <fullName evidence="6 7">Chromobox protein homolog 1</fullName>
    </submittedName>
</protein>
<dbReference type="GeneID" id="100899535"/>
<gene>
    <name evidence="6 7" type="primary">LOC100899535</name>
</gene>
<proteinExistence type="predicted"/>
<evidence type="ECO:0000313" key="6">
    <source>
        <dbReference type="RefSeq" id="XP_003738881.1"/>
    </source>
</evidence>
<dbReference type="SMART" id="SM00300">
    <property type="entry name" value="ChSh"/>
    <property type="match status" value="1"/>
</dbReference>
<evidence type="ECO:0000313" key="5">
    <source>
        <dbReference type="Proteomes" id="UP000694867"/>
    </source>
</evidence>
<dbReference type="RefSeq" id="XP_003738881.1">
    <property type="nucleotide sequence ID" value="XM_003738833.1"/>
</dbReference>
<dbReference type="PROSITE" id="PS50013">
    <property type="entry name" value="CHROMO_2"/>
    <property type="match status" value="1"/>
</dbReference>
<feature type="compositionally biased region" description="Basic residues" evidence="3">
    <location>
        <begin position="1"/>
        <end position="10"/>
    </location>
</feature>
<name>A0AAJ6VV10_9ACAR</name>
<organism evidence="5 6">
    <name type="scientific">Galendromus occidentalis</name>
    <name type="common">western predatory mite</name>
    <dbReference type="NCBI Taxonomy" id="34638"/>
    <lineage>
        <taxon>Eukaryota</taxon>
        <taxon>Metazoa</taxon>
        <taxon>Ecdysozoa</taxon>
        <taxon>Arthropoda</taxon>
        <taxon>Chelicerata</taxon>
        <taxon>Arachnida</taxon>
        <taxon>Acari</taxon>
        <taxon>Parasitiformes</taxon>
        <taxon>Mesostigmata</taxon>
        <taxon>Gamasina</taxon>
        <taxon>Phytoseioidea</taxon>
        <taxon>Phytoseiidae</taxon>
        <taxon>Typhlodrominae</taxon>
        <taxon>Galendromus</taxon>
    </lineage>
</organism>
<dbReference type="RefSeq" id="XP_018497383.1">
    <property type="nucleotide sequence ID" value="XM_018641867.1"/>
</dbReference>
<dbReference type="KEGG" id="goe:100899535"/>
<keyword evidence="2" id="KW-0539">Nucleus</keyword>
<evidence type="ECO:0000256" key="2">
    <source>
        <dbReference type="ARBA" id="ARBA00023242"/>
    </source>
</evidence>
<evidence type="ECO:0000313" key="7">
    <source>
        <dbReference type="RefSeq" id="XP_018497383.1"/>
    </source>
</evidence>
<dbReference type="InterPro" id="IPR008251">
    <property type="entry name" value="Chromo_shadow_dom"/>
</dbReference>
<feature type="compositionally biased region" description="Low complexity" evidence="3">
    <location>
        <begin position="40"/>
        <end position="49"/>
    </location>
</feature>
<dbReference type="AlphaFoldDB" id="A0AAJ6VV10"/>
<feature type="region of interest" description="Disordered" evidence="3">
    <location>
        <begin position="1"/>
        <end position="51"/>
    </location>
</feature>
<feature type="compositionally biased region" description="Basic and acidic residues" evidence="3">
    <location>
        <begin position="11"/>
        <end position="39"/>
    </location>
</feature>
<dbReference type="SUPFAM" id="SSF54160">
    <property type="entry name" value="Chromo domain-like"/>
    <property type="match status" value="1"/>
</dbReference>
<feature type="domain" description="Chromo" evidence="4">
    <location>
        <begin position="53"/>
        <end position="110"/>
    </location>
</feature>
<dbReference type="GO" id="GO:0005694">
    <property type="term" value="C:chromosome"/>
    <property type="evidence" value="ECO:0007669"/>
    <property type="project" value="UniProtKB-ARBA"/>
</dbReference>
<evidence type="ECO:0000256" key="3">
    <source>
        <dbReference type="SAM" id="MobiDB-lite"/>
    </source>
</evidence>
<dbReference type="GO" id="GO:0005634">
    <property type="term" value="C:nucleus"/>
    <property type="evidence" value="ECO:0007669"/>
    <property type="project" value="UniProtKB-SubCell"/>
</dbReference>
<dbReference type="Pfam" id="PF01393">
    <property type="entry name" value="Chromo_shadow"/>
    <property type="match status" value="1"/>
</dbReference>
<dbReference type="Gene3D" id="2.40.50.40">
    <property type="match status" value="1"/>
</dbReference>
<sequence length="110" mass="12794">MVDSRRRNKENKKENLSTQRKEVSSKQKQAVKSEQKDSSSELSSNGLSDGKSHQLEEIMGCTEWQGQLVFLIKWLNEPDPQVVPAAIANIKYPQRVIEFYEKRIVWDQNM</sequence>
<evidence type="ECO:0000259" key="4">
    <source>
        <dbReference type="PROSITE" id="PS50013"/>
    </source>
</evidence>
<comment type="subcellular location">
    <subcellularLocation>
        <location evidence="1">Nucleus</location>
    </subcellularLocation>
</comment>
<dbReference type="CDD" id="cd00034">
    <property type="entry name" value="CSD"/>
    <property type="match status" value="1"/>
</dbReference>
<dbReference type="Proteomes" id="UP000694867">
    <property type="component" value="Unplaced"/>
</dbReference>
<accession>A0AAJ6VV10</accession>
<evidence type="ECO:0000256" key="1">
    <source>
        <dbReference type="ARBA" id="ARBA00004123"/>
    </source>
</evidence>
<reference evidence="6 7" key="1">
    <citation type="submission" date="2025-04" db="UniProtKB">
        <authorList>
            <consortium name="RefSeq"/>
        </authorList>
    </citation>
    <scope>IDENTIFICATION</scope>
</reference>